<sequence>MPLGGTKAERLQRLQIGGFGILAMVLAVALAQIVMSRAQETQDAAVPEAAPTVVVSESAAPRDPLAEAGIVPELSAEPIPSPSTSAAPVTGDLPPPAGQNASLQ</sequence>
<protein>
    <submittedName>
        <fullName evidence="3">Uncharacterized protein</fullName>
    </submittedName>
</protein>
<accession>A0A0H4VFC3</accession>
<feature type="transmembrane region" description="Helical" evidence="2">
    <location>
        <begin position="16"/>
        <end position="35"/>
    </location>
</feature>
<dbReference type="Proteomes" id="UP000059113">
    <property type="component" value="Chromosome"/>
</dbReference>
<evidence type="ECO:0000313" key="4">
    <source>
        <dbReference type="Proteomes" id="UP000059113"/>
    </source>
</evidence>
<keyword evidence="4" id="KW-1185">Reference proteome</keyword>
<name>A0A0H4VFC3_9SPHN</name>
<dbReference type="STRING" id="1648404.CP97_12155"/>
<keyword evidence="2" id="KW-0472">Membrane</keyword>
<dbReference type="EMBL" id="CP011310">
    <property type="protein sequence ID" value="AKQ43427.2"/>
    <property type="molecule type" value="Genomic_DNA"/>
</dbReference>
<proteinExistence type="predicted"/>
<evidence type="ECO:0000256" key="2">
    <source>
        <dbReference type="SAM" id="Phobius"/>
    </source>
</evidence>
<evidence type="ECO:0000313" key="3">
    <source>
        <dbReference type="EMBL" id="AKQ43427.2"/>
    </source>
</evidence>
<reference evidence="4" key="2">
    <citation type="submission" date="2015-04" db="EMBL/GenBank/DDBJ databases">
        <title>The complete genome sequence of Erythrobacter sp. s21-N3.</title>
        <authorList>
            <person name="Zhuang L."/>
            <person name="Liu Y."/>
            <person name="Shao Z."/>
        </authorList>
    </citation>
    <scope>NUCLEOTIDE SEQUENCE [LARGE SCALE GENOMIC DNA]</scope>
    <source>
        <strain evidence="4">s21-N3</strain>
    </source>
</reference>
<keyword evidence="2" id="KW-1133">Transmembrane helix</keyword>
<evidence type="ECO:0000256" key="1">
    <source>
        <dbReference type="SAM" id="MobiDB-lite"/>
    </source>
</evidence>
<keyword evidence="2" id="KW-0812">Transmembrane</keyword>
<reference evidence="3 4" key="1">
    <citation type="journal article" date="2015" name="Int. J. Syst. Evol. Microbiol.">
        <title>Erythrobacter atlanticus sp. nov., a bacterium from ocean sediment able to degrade polycyclic aromatic hydrocarbons.</title>
        <authorList>
            <person name="Zhuang L."/>
            <person name="Liu Y."/>
            <person name="Wang L."/>
            <person name="Wang W."/>
            <person name="Shao Z."/>
        </authorList>
    </citation>
    <scope>NUCLEOTIDE SEQUENCE [LARGE SCALE GENOMIC DNA]</scope>
    <source>
        <strain evidence="4">s21-N3</strain>
    </source>
</reference>
<dbReference type="AlphaFoldDB" id="A0A0H4VFC3"/>
<organism evidence="3 4">
    <name type="scientific">Aurantiacibacter atlanticus</name>
    <dbReference type="NCBI Taxonomy" id="1648404"/>
    <lineage>
        <taxon>Bacteria</taxon>
        <taxon>Pseudomonadati</taxon>
        <taxon>Pseudomonadota</taxon>
        <taxon>Alphaproteobacteria</taxon>
        <taxon>Sphingomonadales</taxon>
        <taxon>Erythrobacteraceae</taxon>
        <taxon>Aurantiacibacter</taxon>
    </lineage>
</organism>
<dbReference type="KEGG" id="ery:CP97_12155"/>
<gene>
    <name evidence="3" type="ORF">CP97_12155</name>
</gene>
<feature type="region of interest" description="Disordered" evidence="1">
    <location>
        <begin position="55"/>
        <end position="104"/>
    </location>
</feature>